<dbReference type="STRING" id="97331.A0A437AD11"/>
<dbReference type="InterPro" id="IPR018392">
    <property type="entry name" value="LysM"/>
</dbReference>
<dbReference type="PANTHER" id="PTHR34997:SF2">
    <property type="entry name" value="LYSM DOMAIN-CONTAINING PROTEIN-RELATED"/>
    <property type="match status" value="1"/>
</dbReference>
<dbReference type="OrthoDB" id="2281372at2759"/>
<dbReference type="GO" id="GO:0008061">
    <property type="term" value="F:chitin binding"/>
    <property type="evidence" value="ECO:0007669"/>
    <property type="project" value="UniProtKB-KW"/>
</dbReference>
<sequence>MIANCNKCDCTGLWVNVYICVGTTTVTPITATTTKSTIAKTTTGNGVSTPTPFQAGMTTNCKGFRLVQSGDTCAAILTKYGITQAQLVAWNPAVKSNCSGLWAQCWICVELISAATTAKKVTTTTKATTTPKKPTTTGNGVTTPPPIQTGMTKNCKGF</sequence>
<evidence type="ECO:0000256" key="1">
    <source>
        <dbReference type="ARBA" id="ARBA00022669"/>
    </source>
</evidence>
<feature type="compositionally biased region" description="Low complexity" evidence="4">
    <location>
        <begin position="123"/>
        <end position="142"/>
    </location>
</feature>
<evidence type="ECO:0000313" key="6">
    <source>
        <dbReference type="EMBL" id="RVD88978.1"/>
    </source>
</evidence>
<keyword evidence="1" id="KW-0147">Chitin-binding</keyword>
<dbReference type="Proteomes" id="UP000283090">
    <property type="component" value="Unassembled WGS sequence"/>
</dbReference>
<proteinExistence type="predicted"/>
<dbReference type="PANTHER" id="PTHR34997">
    <property type="entry name" value="AM15"/>
    <property type="match status" value="1"/>
</dbReference>
<dbReference type="InterPro" id="IPR036779">
    <property type="entry name" value="LysM_dom_sf"/>
</dbReference>
<dbReference type="EMBL" id="SAEB01000001">
    <property type="protein sequence ID" value="RVD88978.1"/>
    <property type="molecule type" value="Genomic_DNA"/>
</dbReference>
<accession>A0A437AD11</accession>
<keyword evidence="3" id="KW-0843">Virulence</keyword>
<dbReference type="CDD" id="cd00118">
    <property type="entry name" value="LysM"/>
    <property type="match status" value="1"/>
</dbReference>
<evidence type="ECO:0000313" key="7">
    <source>
        <dbReference type="Proteomes" id="UP000283090"/>
    </source>
</evidence>
<dbReference type="AlphaFoldDB" id="A0A437AD11"/>
<reference evidence="6 7" key="1">
    <citation type="submission" date="2019-01" db="EMBL/GenBank/DDBJ databases">
        <title>Intercellular communication is required for trap formation in the nematode-trapping fungus Duddingtonia flagrans.</title>
        <authorList>
            <person name="Youssar L."/>
            <person name="Wernet V."/>
            <person name="Hensel N."/>
            <person name="Hildebrandt H.-G."/>
            <person name="Fischer R."/>
        </authorList>
    </citation>
    <scope>NUCLEOTIDE SEQUENCE [LARGE SCALE GENOMIC DNA]</scope>
    <source>
        <strain evidence="6 7">CBS H-5679</strain>
    </source>
</reference>
<keyword evidence="2" id="KW-0732">Signal</keyword>
<name>A0A437AD11_ARTFL</name>
<dbReference type="InterPro" id="IPR052210">
    <property type="entry name" value="LysM1-like"/>
</dbReference>
<dbReference type="VEuPathDB" id="FungiDB:DFL_000002"/>
<dbReference type="PROSITE" id="PS51782">
    <property type="entry name" value="LYSM"/>
    <property type="match status" value="1"/>
</dbReference>
<dbReference type="SUPFAM" id="SSF54106">
    <property type="entry name" value="LysM domain"/>
    <property type="match status" value="1"/>
</dbReference>
<evidence type="ECO:0000256" key="4">
    <source>
        <dbReference type="SAM" id="MobiDB-lite"/>
    </source>
</evidence>
<evidence type="ECO:0000259" key="5">
    <source>
        <dbReference type="PROSITE" id="PS51782"/>
    </source>
</evidence>
<dbReference type="Gene3D" id="3.10.350.10">
    <property type="entry name" value="LysM domain"/>
    <property type="match status" value="1"/>
</dbReference>
<evidence type="ECO:0000256" key="2">
    <source>
        <dbReference type="ARBA" id="ARBA00022729"/>
    </source>
</evidence>
<comment type="caution">
    <text evidence="6">The sequence shown here is derived from an EMBL/GenBank/DDBJ whole genome shotgun (WGS) entry which is preliminary data.</text>
</comment>
<feature type="domain" description="LysM" evidence="5">
    <location>
        <begin position="63"/>
        <end position="109"/>
    </location>
</feature>
<evidence type="ECO:0000256" key="3">
    <source>
        <dbReference type="ARBA" id="ARBA00023026"/>
    </source>
</evidence>
<dbReference type="RefSeq" id="XP_067494522.1">
    <property type="nucleotide sequence ID" value="XM_067630716.1"/>
</dbReference>
<feature type="region of interest" description="Disordered" evidence="4">
    <location>
        <begin position="123"/>
        <end position="158"/>
    </location>
</feature>
<dbReference type="Pfam" id="PF01476">
    <property type="entry name" value="LysM"/>
    <property type="match status" value="1"/>
</dbReference>
<gene>
    <name evidence="6" type="ORF">DFL_000002</name>
</gene>
<protein>
    <recommendedName>
        <fullName evidence="5">LysM domain-containing protein</fullName>
    </recommendedName>
</protein>
<organism evidence="6 7">
    <name type="scientific">Arthrobotrys flagrans</name>
    <name type="common">Nematode-trapping fungus</name>
    <name type="synonym">Trichothecium flagrans</name>
    <dbReference type="NCBI Taxonomy" id="97331"/>
    <lineage>
        <taxon>Eukaryota</taxon>
        <taxon>Fungi</taxon>
        <taxon>Dikarya</taxon>
        <taxon>Ascomycota</taxon>
        <taxon>Pezizomycotina</taxon>
        <taxon>Orbiliomycetes</taxon>
        <taxon>Orbiliales</taxon>
        <taxon>Orbiliaceae</taxon>
        <taxon>Arthrobotrys</taxon>
    </lineage>
</organism>
<keyword evidence="7" id="KW-1185">Reference proteome</keyword>
<dbReference type="GeneID" id="93582313"/>